<keyword evidence="2 5" id="KW-0812">Transmembrane</keyword>
<evidence type="ECO:0000256" key="1">
    <source>
        <dbReference type="ARBA" id="ARBA00004141"/>
    </source>
</evidence>
<dbReference type="PANTHER" id="PTHR38480">
    <property type="entry name" value="SLR0254 PROTEIN"/>
    <property type="match status" value="1"/>
</dbReference>
<evidence type="ECO:0000256" key="3">
    <source>
        <dbReference type="ARBA" id="ARBA00022989"/>
    </source>
</evidence>
<organism evidence="7 8">
    <name type="scientific">Ornithinibacillus massiliensis</name>
    <dbReference type="NCBI Taxonomy" id="1944633"/>
    <lineage>
        <taxon>Bacteria</taxon>
        <taxon>Bacillati</taxon>
        <taxon>Bacillota</taxon>
        <taxon>Bacilli</taxon>
        <taxon>Bacillales</taxon>
        <taxon>Bacillaceae</taxon>
        <taxon>Ornithinibacillus</taxon>
    </lineage>
</organism>
<accession>A0ABS5M9Z0</accession>
<evidence type="ECO:0000256" key="2">
    <source>
        <dbReference type="ARBA" id="ARBA00022692"/>
    </source>
</evidence>
<dbReference type="PANTHER" id="PTHR38480:SF1">
    <property type="entry name" value="SLR0254 PROTEIN"/>
    <property type="match status" value="1"/>
</dbReference>
<evidence type="ECO:0000259" key="6">
    <source>
        <dbReference type="Pfam" id="PF06271"/>
    </source>
</evidence>
<feature type="transmembrane region" description="Helical" evidence="5">
    <location>
        <begin position="63"/>
        <end position="83"/>
    </location>
</feature>
<evidence type="ECO:0000256" key="5">
    <source>
        <dbReference type="SAM" id="Phobius"/>
    </source>
</evidence>
<keyword evidence="4 5" id="KW-0472">Membrane</keyword>
<keyword evidence="8" id="KW-1185">Reference proteome</keyword>
<protein>
    <submittedName>
        <fullName evidence="7">RDD family protein</fullName>
    </submittedName>
</protein>
<gene>
    <name evidence="7" type="ORF">KGF86_02700</name>
</gene>
<evidence type="ECO:0000313" key="7">
    <source>
        <dbReference type="EMBL" id="MBS3679114.1"/>
    </source>
</evidence>
<reference evidence="7 8" key="1">
    <citation type="submission" date="2021-05" db="EMBL/GenBank/DDBJ databases">
        <title>Ornithinibacillus massiliensis sp. nov.</title>
        <authorList>
            <person name="Iwaza R."/>
            <person name="Lagier J.-C."/>
            <person name="Raoult D."/>
        </authorList>
    </citation>
    <scope>NUCLEOTIDE SEQUENCE [LARGE SCALE GENOMIC DNA]</scope>
    <source>
        <strain evidence="7 8">Marseille-P3601</strain>
    </source>
</reference>
<feature type="transmembrane region" description="Helical" evidence="5">
    <location>
        <begin position="27"/>
        <end position="51"/>
    </location>
</feature>
<sequence length="264" mass="30319">MNQGQVEIKTPQFVSLQYQIAGLGSRAAAMLIDQALIMVTNLLIYLIFITANLSDMFYFSDSWLPIAIAITIVFVINWGYFFFAEYFFSGKTLGKKWLGIRAIQENGHSLTLLSSLIRNLLRIIDMLPTGYFVGMMFVFFHSKHKRLGDIVAGTIVVHERGVKKERTSRIDKEIARRGLTKDSLQLEDWALRAIGNKEWELLRAYSRKFLNVSVVQRAQLTNHLAEKLLPRLGIAIDGKPITERENILLTLYVIAREEWEYELS</sequence>
<dbReference type="EMBL" id="JAGXBY010000001">
    <property type="protein sequence ID" value="MBS3679114.1"/>
    <property type="molecule type" value="Genomic_DNA"/>
</dbReference>
<dbReference type="InterPro" id="IPR010432">
    <property type="entry name" value="RDD"/>
</dbReference>
<dbReference type="Pfam" id="PF06271">
    <property type="entry name" value="RDD"/>
    <property type="match status" value="1"/>
</dbReference>
<proteinExistence type="predicted"/>
<evidence type="ECO:0000313" key="8">
    <source>
        <dbReference type="Proteomes" id="UP000681870"/>
    </source>
</evidence>
<evidence type="ECO:0000256" key="4">
    <source>
        <dbReference type="ARBA" id="ARBA00023136"/>
    </source>
</evidence>
<feature type="transmembrane region" description="Helical" evidence="5">
    <location>
        <begin position="120"/>
        <end position="140"/>
    </location>
</feature>
<dbReference type="Proteomes" id="UP000681870">
    <property type="component" value="Unassembled WGS sequence"/>
</dbReference>
<keyword evidence="3 5" id="KW-1133">Transmembrane helix</keyword>
<name>A0ABS5M9Z0_9BACI</name>
<dbReference type="RefSeq" id="WP_211741093.1">
    <property type="nucleotide sequence ID" value="NZ_JAGXBY010000001.1"/>
</dbReference>
<feature type="domain" description="RDD" evidence="6">
    <location>
        <begin position="21"/>
        <end position="153"/>
    </location>
</feature>
<comment type="subcellular location">
    <subcellularLocation>
        <location evidence="1">Membrane</location>
        <topology evidence="1">Multi-pass membrane protein</topology>
    </subcellularLocation>
</comment>
<comment type="caution">
    <text evidence="7">The sequence shown here is derived from an EMBL/GenBank/DDBJ whole genome shotgun (WGS) entry which is preliminary data.</text>
</comment>